<evidence type="ECO:0000256" key="8">
    <source>
        <dbReference type="ARBA" id="ARBA00023077"/>
    </source>
</evidence>
<evidence type="ECO:0000313" key="16">
    <source>
        <dbReference type="Proteomes" id="UP000259610"/>
    </source>
</evidence>
<evidence type="ECO:0000256" key="1">
    <source>
        <dbReference type="ARBA" id="ARBA00004571"/>
    </source>
</evidence>
<dbReference type="PROSITE" id="PS52016">
    <property type="entry name" value="TONB_DEPENDENT_REC_3"/>
    <property type="match status" value="1"/>
</dbReference>
<keyword evidence="7" id="KW-0406">Ion transport</keyword>
<keyword evidence="3 11" id="KW-1134">Transmembrane beta strand</keyword>
<evidence type="ECO:0000256" key="2">
    <source>
        <dbReference type="ARBA" id="ARBA00022448"/>
    </source>
</evidence>
<keyword evidence="8" id="KW-0798">TonB box</keyword>
<dbReference type="InterPro" id="IPR036942">
    <property type="entry name" value="Beta-barrel_TonB_sf"/>
</dbReference>
<name>A0A3B9H0L8_9PROT</name>
<dbReference type="PANTHER" id="PTHR32552:SF81">
    <property type="entry name" value="TONB-DEPENDENT OUTER MEMBRANE RECEPTOR"/>
    <property type="match status" value="1"/>
</dbReference>
<feature type="signal peptide" evidence="13">
    <location>
        <begin position="1"/>
        <end position="29"/>
    </location>
</feature>
<dbReference type="GO" id="GO:0009279">
    <property type="term" value="C:cell outer membrane"/>
    <property type="evidence" value="ECO:0007669"/>
    <property type="project" value="UniProtKB-SubCell"/>
</dbReference>
<dbReference type="Pfam" id="PF07715">
    <property type="entry name" value="Plug"/>
    <property type="match status" value="1"/>
</dbReference>
<organism evidence="15 16">
    <name type="scientific">Hyphomonas adhaerens</name>
    <dbReference type="NCBI Taxonomy" id="81029"/>
    <lineage>
        <taxon>Bacteria</taxon>
        <taxon>Pseudomonadati</taxon>
        <taxon>Pseudomonadota</taxon>
        <taxon>Alphaproteobacteria</taxon>
        <taxon>Hyphomonadales</taxon>
        <taxon>Hyphomonadaceae</taxon>
        <taxon>Hyphomonas</taxon>
    </lineage>
</organism>
<keyword evidence="13" id="KW-0732">Signal</keyword>
<gene>
    <name evidence="15" type="ORF">DCG58_13875</name>
</gene>
<evidence type="ECO:0000256" key="6">
    <source>
        <dbReference type="ARBA" id="ARBA00023004"/>
    </source>
</evidence>
<evidence type="ECO:0000256" key="4">
    <source>
        <dbReference type="ARBA" id="ARBA00022496"/>
    </source>
</evidence>
<dbReference type="EMBL" id="DMAN01000309">
    <property type="protein sequence ID" value="HAE28247.1"/>
    <property type="molecule type" value="Genomic_DNA"/>
</dbReference>
<keyword evidence="2 11" id="KW-0813">Transport</keyword>
<feature type="domain" description="TonB-dependent receptor plug" evidence="14">
    <location>
        <begin position="53"/>
        <end position="160"/>
    </location>
</feature>
<dbReference type="InterPro" id="IPR039426">
    <property type="entry name" value="TonB-dep_rcpt-like"/>
</dbReference>
<evidence type="ECO:0000256" key="13">
    <source>
        <dbReference type="SAM" id="SignalP"/>
    </source>
</evidence>
<keyword evidence="4" id="KW-0410">Iron transport</keyword>
<keyword evidence="6" id="KW-0408">Iron</keyword>
<accession>A0A3B9H0L8</accession>
<comment type="subcellular location">
    <subcellularLocation>
        <location evidence="1 11">Cell outer membrane</location>
        <topology evidence="1 11">Multi-pass membrane protein</topology>
    </subcellularLocation>
</comment>
<dbReference type="GO" id="GO:0006826">
    <property type="term" value="P:iron ion transport"/>
    <property type="evidence" value="ECO:0007669"/>
    <property type="project" value="UniProtKB-KW"/>
</dbReference>
<proteinExistence type="inferred from homology"/>
<comment type="similarity">
    <text evidence="11">Belongs to the TonB-dependent receptor family.</text>
</comment>
<evidence type="ECO:0000256" key="3">
    <source>
        <dbReference type="ARBA" id="ARBA00022452"/>
    </source>
</evidence>
<evidence type="ECO:0000256" key="10">
    <source>
        <dbReference type="ARBA" id="ARBA00023237"/>
    </source>
</evidence>
<evidence type="ECO:0000313" key="15">
    <source>
        <dbReference type="EMBL" id="HAE28247.1"/>
    </source>
</evidence>
<feature type="compositionally biased region" description="Low complexity" evidence="12">
    <location>
        <begin position="562"/>
        <end position="576"/>
    </location>
</feature>
<keyword evidence="9 11" id="KW-0472">Membrane</keyword>
<keyword evidence="10 11" id="KW-0998">Cell outer membrane</keyword>
<keyword evidence="15" id="KW-0675">Receptor</keyword>
<dbReference type="PANTHER" id="PTHR32552">
    <property type="entry name" value="FERRICHROME IRON RECEPTOR-RELATED"/>
    <property type="match status" value="1"/>
</dbReference>
<evidence type="ECO:0000259" key="14">
    <source>
        <dbReference type="Pfam" id="PF07715"/>
    </source>
</evidence>
<dbReference type="Proteomes" id="UP000259610">
    <property type="component" value="Unassembled WGS sequence"/>
</dbReference>
<feature type="non-terminal residue" evidence="15">
    <location>
        <position position="576"/>
    </location>
</feature>
<dbReference type="InterPro" id="IPR012910">
    <property type="entry name" value="Plug_dom"/>
</dbReference>
<keyword evidence="5 11" id="KW-0812">Transmembrane</keyword>
<protein>
    <submittedName>
        <fullName evidence="15">TonB-dependent receptor</fullName>
    </submittedName>
</protein>
<evidence type="ECO:0000256" key="11">
    <source>
        <dbReference type="PROSITE-ProRule" id="PRU01360"/>
    </source>
</evidence>
<dbReference type="Gene3D" id="2.40.170.20">
    <property type="entry name" value="TonB-dependent receptor, beta-barrel domain"/>
    <property type="match status" value="2"/>
</dbReference>
<evidence type="ECO:0000256" key="12">
    <source>
        <dbReference type="SAM" id="MobiDB-lite"/>
    </source>
</evidence>
<dbReference type="AlphaFoldDB" id="A0A3B9H0L8"/>
<feature type="region of interest" description="Disordered" evidence="12">
    <location>
        <begin position="556"/>
        <end position="576"/>
    </location>
</feature>
<dbReference type="SUPFAM" id="SSF56935">
    <property type="entry name" value="Porins"/>
    <property type="match status" value="1"/>
</dbReference>
<reference evidence="15 16" key="1">
    <citation type="journal article" date="2018" name="Nat. Biotechnol.">
        <title>A standardized bacterial taxonomy based on genome phylogeny substantially revises the tree of life.</title>
        <authorList>
            <person name="Parks D.H."/>
            <person name="Chuvochina M."/>
            <person name="Waite D.W."/>
            <person name="Rinke C."/>
            <person name="Skarshewski A."/>
            <person name="Chaumeil P.A."/>
            <person name="Hugenholtz P."/>
        </authorList>
    </citation>
    <scope>NUCLEOTIDE SEQUENCE [LARGE SCALE GENOMIC DNA]</scope>
    <source>
        <strain evidence="15">UBA8733</strain>
    </source>
</reference>
<evidence type="ECO:0000256" key="5">
    <source>
        <dbReference type="ARBA" id="ARBA00022692"/>
    </source>
</evidence>
<evidence type="ECO:0000256" key="9">
    <source>
        <dbReference type="ARBA" id="ARBA00023136"/>
    </source>
</evidence>
<feature type="chain" id="PRO_5017814965" evidence="13">
    <location>
        <begin position="30"/>
        <end position="576"/>
    </location>
</feature>
<comment type="caution">
    <text evidence="15">The sequence shown here is derived from an EMBL/GenBank/DDBJ whole genome shotgun (WGS) entry which is preliminary data.</text>
</comment>
<evidence type="ECO:0000256" key="7">
    <source>
        <dbReference type="ARBA" id="ARBA00023065"/>
    </source>
</evidence>
<sequence>MTKYRDSKCVWLAGASVLAMGLLAPVAVAQEDGESTRTLSTVTVTTQKRTESIQDVPIAVSAFDPENLERLNINTGSDLQFNIPNFQASQGNFSAGSISIRGIVNAAVGASSDDAVGTHINGVPSSGSYILETELFDVERVEILRGPQGTLYGRNATGGVLNAVTAKPNYDEFSANLQASYGEYNSQKLTGYVNIPIGGDFGIRLAGFTLKRDGFSDAILPDGTKQDVDGRDLSALRATIGGDFNEKSRFWLMYETYEEDSTRTRSTKQLCTKDTRPFPFNQGCTPYETSGLGYARDGNGNPIQVRPGFGTVNSAGTLGGVLAANLGLYSTFGTDSNAGNTTSTNLREFETNLIPKFASNQDTITGQFQYDFDNNLTLTLLGSYNDSSREFSDDYNKGIGSVKFNITGLTPDVDGDGDGDFLGYEALTGQALPFDSRMRVPADTLLATDRSAQAFVTKSFEARLQSDYDGPLNFTVGALSLFAEGDTDYNVFFNTAEALGVATGLPGDRTYYRSHSPYKLDAKAVFGEVYYNMTDNFKWTLGLRYTDDQKAQKNTPSLLLEPAGPAGPYNAGGQLN</sequence>